<evidence type="ECO:0000313" key="3">
    <source>
        <dbReference type="Proteomes" id="UP001163046"/>
    </source>
</evidence>
<feature type="signal peptide" evidence="1">
    <location>
        <begin position="1"/>
        <end position="18"/>
    </location>
</feature>
<dbReference type="Proteomes" id="UP001163046">
    <property type="component" value="Unassembled WGS sequence"/>
</dbReference>
<dbReference type="EMBL" id="MU826401">
    <property type="protein sequence ID" value="KAJ7376365.1"/>
    <property type="molecule type" value="Genomic_DNA"/>
</dbReference>
<feature type="non-terminal residue" evidence="2">
    <location>
        <position position="1"/>
    </location>
</feature>
<accession>A0A9X0CUS7</accession>
<organism evidence="2 3">
    <name type="scientific">Desmophyllum pertusum</name>
    <dbReference type="NCBI Taxonomy" id="174260"/>
    <lineage>
        <taxon>Eukaryota</taxon>
        <taxon>Metazoa</taxon>
        <taxon>Cnidaria</taxon>
        <taxon>Anthozoa</taxon>
        <taxon>Hexacorallia</taxon>
        <taxon>Scleractinia</taxon>
        <taxon>Caryophylliina</taxon>
        <taxon>Caryophylliidae</taxon>
        <taxon>Desmophyllum</taxon>
    </lineage>
</organism>
<gene>
    <name evidence="2" type="ORF">OS493_035110</name>
</gene>
<name>A0A9X0CUS7_9CNID</name>
<keyword evidence="1" id="KW-0732">Signal</keyword>
<dbReference type="AlphaFoldDB" id="A0A9X0CUS7"/>
<comment type="caution">
    <text evidence="2">The sequence shown here is derived from an EMBL/GenBank/DDBJ whole genome shotgun (WGS) entry which is preliminary data.</text>
</comment>
<keyword evidence="3" id="KW-1185">Reference proteome</keyword>
<proteinExistence type="predicted"/>
<sequence>MTVSLTILVAFLCPVAQSYCLRSACSADSCKIQVAQSCCLQSVCSADSCKTQ</sequence>
<reference evidence="2" key="1">
    <citation type="submission" date="2023-01" db="EMBL/GenBank/DDBJ databases">
        <title>Genome assembly of the deep-sea coral Lophelia pertusa.</title>
        <authorList>
            <person name="Herrera S."/>
            <person name="Cordes E."/>
        </authorList>
    </citation>
    <scope>NUCLEOTIDE SEQUENCE</scope>
    <source>
        <strain evidence="2">USNM1676648</strain>
        <tissue evidence="2">Polyp</tissue>
    </source>
</reference>
<protein>
    <submittedName>
        <fullName evidence="2">Uncharacterized protein</fullName>
    </submittedName>
</protein>
<feature type="chain" id="PRO_5040844561" evidence="1">
    <location>
        <begin position="19"/>
        <end position="52"/>
    </location>
</feature>
<evidence type="ECO:0000313" key="2">
    <source>
        <dbReference type="EMBL" id="KAJ7376365.1"/>
    </source>
</evidence>
<evidence type="ECO:0000256" key="1">
    <source>
        <dbReference type="SAM" id="SignalP"/>
    </source>
</evidence>